<dbReference type="Gene3D" id="3.40.50.2300">
    <property type="match status" value="1"/>
</dbReference>
<feature type="domain" description="GGDEF" evidence="6">
    <location>
        <begin position="301"/>
        <end position="437"/>
    </location>
</feature>
<comment type="caution">
    <text evidence="7">The sequence shown here is derived from an EMBL/GenBank/DDBJ whole genome shotgun (WGS) entry which is preliminary data.</text>
</comment>
<dbReference type="CDD" id="cd01948">
    <property type="entry name" value="EAL"/>
    <property type="match status" value="1"/>
</dbReference>
<dbReference type="Gene3D" id="3.20.20.450">
    <property type="entry name" value="EAL domain"/>
    <property type="match status" value="1"/>
</dbReference>
<dbReference type="InterPro" id="IPR035965">
    <property type="entry name" value="PAS-like_dom_sf"/>
</dbReference>
<dbReference type="AlphaFoldDB" id="A0A963Z1X9"/>
<dbReference type="EMBL" id="JAESVA010000003">
    <property type="protein sequence ID" value="MCB8880343.1"/>
    <property type="molecule type" value="Genomic_DNA"/>
</dbReference>
<dbReference type="InterPro" id="IPR001633">
    <property type="entry name" value="EAL_dom"/>
</dbReference>
<evidence type="ECO:0000259" key="4">
    <source>
        <dbReference type="PROSITE" id="PS50113"/>
    </source>
</evidence>
<dbReference type="SUPFAM" id="SSF55073">
    <property type="entry name" value="Nucleotide cyclase"/>
    <property type="match status" value="1"/>
</dbReference>
<dbReference type="SUPFAM" id="SSF141868">
    <property type="entry name" value="EAL domain-like"/>
    <property type="match status" value="1"/>
</dbReference>
<dbReference type="InterPro" id="IPR001789">
    <property type="entry name" value="Sig_transdc_resp-reg_receiver"/>
</dbReference>
<dbReference type="Pfam" id="PF00990">
    <property type="entry name" value="GGDEF"/>
    <property type="match status" value="1"/>
</dbReference>
<dbReference type="Pfam" id="PF00072">
    <property type="entry name" value="Response_reg"/>
    <property type="match status" value="1"/>
</dbReference>
<dbReference type="Gene3D" id="3.30.450.20">
    <property type="entry name" value="PAS domain"/>
    <property type="match status" value="1"/>
</dbReference>
<evidence type="ECO:0000313" key="8">
    <source>
        <dbReference type="Proteomes" id="UP000721844"/>
    </source>
</evidence>
<dbReference type="InterPro" id="IPR000160">
    <property type="entry name" value="GGDEF_dom"/>
</dbReference>
<dbReference type="PROSITE" id="PS50113">
    <property type="entry name" value="PAC"/>
    <property type="match status" value="1"/>
</dbReference>
<dbReference type="SMART" id="SM00448">
    <property type="entry name" value="REC"/>
    <property type="match status" value="1"/>
</dbReference>
<dbReference type="GO" id="GO:0000160">
    <property type="term" value="P:phosphorelay signal transduction system"/>
    <property type="evidence" value="ECO:0007669"/>
    <property type="project" value="InterPro"/>
</dbReference>
<dbReference type="InterPro" id="IPR035919">
    <property type="entry name" value="EAL_sf"/>
</dbReference>
<dbReference type="InterPro" id="IPR029787">
    <property type="entry name" value="Nucleotide_cyclase"/>
</dbReference>
<dbReference type="CDD" id="cd01949">
    <property type="entry name" value="GGDEF"/>
    <property type="match status" value="1"/>
</dbReference>
<dbReference type="InterPro" id="IPR000700">
    <property type="entry name" value="PAS-assoc_C"/>
</dbReference>
<dbReference type="InterPro" id="IPR011006">
    <property type="entry name" value="CheY-like_superfamily"/>
</dbReference>
<dbReference type="InterPro" id="IPR052155">
    <property type="entry name" value="Biofilm_reg_signaling"/>
</dbReference>
<dbReference type="SUPFAM" id="SSF55785">
    <property type="entry name" value="PYP-like sensor domain (PAS domain)"/>
    <property type="match status" value="1"/>
</dbReference>
<accession>A0A963Z1X9</accession>
<keyword evidence="2" id="KW-0175">Coiled coil</keyword>
<evidence type="ECO:0000259" key="6">
    <source>
        <dbReference type="PROSITE" id="PS50887"/>
    </source>
</evidence>
<dbReference type="NCBIfam" id="TIGR00254">
    <property type="entry name" value="GGDEF"/>
    <property type="match status" value="1"/>
</dbReference>
<dbReference type="Pfam" id="PF00563">
    <property type="entry name" value="EAL"/>
    <property type="match status" value="1"/>
</dbReference>
<organism evidence="7 8">
    <name type="scientific">Acidisoma cellulosilyticum</name>
    <dbReference type="NCBI Taxonomy" id="2802395"/>
    <lineage>
        <taxon>Bacteria</taxon>
        <taxon>Pseudomonadati</taxon>
        <taxon>Pseudomonadota</taxon>
        <taxon>Alphaproteobacteria</taxon>
        <taxon>Acetobacterales</taxon>
        <taxon>Acidocellaceae</taxon>
        <taxon>Acidisoma</taxon>
    </lineage>
</organism>
<dbReference type="Proteomes" id="UP000721844">
    <property type="component" value="Unassembled WGS sequence"/>
</dbReference>
<name>A0A963Z1X9_9PROT</name>
<dbReference type="RefSeq" id="WP_227306985.1">
    <property type="nucleotide sequence ID" value="NZ_JAESVA010000003.1"/>
</dbReference>
<keyword evidence="8" id="KW-1185">Reference proteome</keyword>
<evidence type="ECO:0000259" key="3">
    <source>
        <dbReference type="PROSITE" id="PS50110"/>
    </source>
</evidence>
<feature type="domain" description="EAL" evidence="5">
    <location>
        <begin position="446"/>
        <end position="699"/>
    </location>
</feature>
<gene>
    <name evidence="7" type="ORF">ACELLULO517_08870</name>
</gene>
<feature type="modified residue" description="4-aspartylphosphate" evidence="1">
    <location>
        <position position="54"/>
    </location>
</feature>
<dbReference type="Gene3D" id="3.30.70.270">
    <property type="match status" value="1"/>
</dbReference>
<dbReference type="SMART" id="SM00267">
    <property type="entry name" value="GGDEF"/>
    <property type="match status" value="1"/>
</dbReference>
<feature type="domain" description="Response regulatory" evidence="3">
    <location>
        <begin position="3"/>
        <end position="121"/>
    </location>
</feature>
<feature type="coiled-coil region" evidence="2">
    <location>
        <begin position="127"/>
        <end position="154"/>
    </location>
</feature>
<reference evidence="7 8" key="1">
    <citation type="journal article" date="2021" name="Microorganisms">
        <title>Acidisoma silvae sp. nov. and Acidisomacellulosilytica sp. nov., Two Acidophilic Bacteria Isolated from Decaying Wood, Hydrolyzing Cellulose and Producing Poly-3-hydroxybutyrate.</title>
        <authorList>
            <person name="Mieszkin S."/>
            <person name="Pouder E."/>
            <person name="Uroz S."/>
            <person name="Simon-Colin C."/>
            <person name="Alain K."/>
        </authorList>
    </citation>
    <scope>NUCLEOTIDE SEQUENCE [LARGE SCALE GENOMIC DNA]</scope>
    <source>
        <strain evidence="7 8">HW T5.17</strain>
    </source>
</reference>
<dbReference type="PROSITE" id="PS50887">
    <property type="entry name" value="GGDEF"/>
    <property type="match status" value="1"/>
</dbReference>
<evidence type="ECO:0000256" key="1">
    <source>
        <dbReference type="PROSITE-ProRule" id="PRU00169"/>
    </source>
</evidence>
<dbReference type="SMART" id="SM00052">
    <property type="entry name" value="EAL"/>
    <property type="match status" value="1"/>
</dbReference>
<protein>
    <submittedName>
        <fullName evidence="7">EAL domain-containing protein</fullName>
    </submittedName>
</protein>
<dbReference type="PROSITE" id="PS50883">
    <property type="entry name" value="EAL"/>
    <property type="match status" value="1"/>
</dbReference>
<proteinExistence type="predicted"/>
<dbReference type="PANTHER" id="PTHR44757">
    <property type="entry name" value="DIGUANYLATE CYCLASE DGCP"/>
    <property type="match status" value="1"/>
</dbReference>
<keyword evidence="1" id="KW-0597">Phosphoprotein</keyword>
<evidence type="ECO:0000259" key="5">
    <source>
        <dbReference type="PROSITE" id="PS50883"/>
    </source>
</evidence>
<dbReference type="PROSITE" id="PS50110">
    <property type="entry name" value="RESPONSE_REGULATORY"/>
    <property type="match status" value="1"/>
</dbReference>
<evidence type="ECO:0000256" key="2">
    <source>
        <dbReference type="SAM" id="Coils"/>
    </source>
</evidence>
<dbReference type="InterPro" id="IPR043128">
    <property type="entry name" value="Rev_trsase/Diguanyl_cyclase"/>
</dbReference>
<dbReference type="PANTHER" id="PTHR44757:SF2">
    <property type="entry name" value="BIOFILM ARCHITECTURE MAINTENANCE PROTEIN MBAA"/>
    <property type="match status" value="1"/>
</dbReference>
<sequence length="707" mass="78394">MAFVVIVDDRATNRSIFSRLASFLDDNIEVEAFATPDPALKAISSKMPDLVITDYKMPQMTGAAFTQQIRSLPNGVDVPIIVITAYDDRAFRLEALEAGATDFVQTPIDHQEFITRARNLLKIGSRQKQIRIRANALAEELAGIEQERQELLRNSRDRLAQVIDTVPAMVSAYDRRGDCIFANAEHITIFGDDDGNHTASMRSRQLDARVFANGLPLPAFEEEIIDPTGIRRVFLTSKAPLKSVENDVTGVLTTSLDITERKRAEDHLHYVAHHDALTQLPNRHALTLRLEEAIARSSDRLVFALHFLNLDRFKSVSHAFGYDNGDHLLSAVAKRMQTFLTNGEILARIGADEFGILQIGLAVDNASDVAFTVAESIRKSFEMPFPIAGQSIHTSVSIGTALFPQDGSTPSALMQHADLAMYRAKSLGRNRIYRFEPTLQSAVRKSAQLEIDLRAGLRRNELVMHYQPQIDARSQRMVGVEALLRWGPDAHTLIYPDHFLPVAEEAGLMTEINLWVLDAACRQAAEWEKKGLAIRVGINLSASLFRSNDVAELVRAAIARSGVSPRLIDLELTETTLLEDHEAARRQIMTLQQQGVTFCVDDFGTGYASFDYIERLRVDGLKIDQGFVHSIPSRPEGIAIARAIIGLGRGLGLRIIAEGVETPQQMAVLRDEGCDELQGYLFSRALPPSELETFYASHFVGRMAGSG</sequence>
<feature type="domain" description="PAC" evidence="4">
    <location>
        <begin position="218"/>
        <end position="270"/>
    </location>
</feature>
<evidence type="ECO:0000313" key="7">
    <source>
        <dbReference type="EMBL" id="MCB8880343.1"/>
    </source>
</evidence>
<dbReference type="SUPFAM" id="SSF52172">
    <property type="entry name" value="CheY-like"/>
    <property type="match status" value="1"/>
</dbReference>